<accession>A0ABP9HX50</accession>
<organism evidence="2 3">
    <name type="scientific">Yinghuangia aomiensis</name>
    <dbReference type="NCBI Taxonomy" id="676205"/>
    <lineage>
        <taxon>Bacteria</taxon>
        <taxon>Bacillati</taxon>
        <taxon>Actinomycetota</taxon>
        <taxon>Actinomycetes</taxon>
        <taxon>Kitasatosporales</taxon>
        <taxon>Streptomycetaceae</taxon>
        <taxon>Yinghuangia</taxon>
    </lineage>
</organism>
<keyword evidence="3" id="KW-1185">Reference proteome</keyword>
<dbReference type="EMBL" id="BAABHS010000023">
    <property type="protein sequence ID" value="GAA4981038.1"/>
    <property type="molecule type" value="Genomic_DNA"/>
</dbReference>
<evidence type="ECO:0000313" key="3">
    <source>
        <dbReference type="Proteomes" id="UP001500466"/>
    </source>
</evidence>
<evidence type="ECO:0000256" key="1">
    <source>
        <dbReference type="SAM" id="MobiDB-lite"/>
    </source>
</evidence>
<name>A0ABP9HX50_9ACTN</name>
<dbReference type="Proteomes" id="UP001500466">
    <property type="component" value="Unassembled WGS sequence"/>
</dbReference>
<evidence type="ECO:0000313" key="2">
    <source>
        <dbReference type="EMBL" id="GAA4981038.1"/>
    </source>
</evidence>
<feature type="region of interest" description="Disordered" evidence="1">
    <location>
        <begin position="1"/>
        <end position="20"/>
    </location>
</feature>
<protein>
    <submittedName>
        <fullName evidence="2">Uncharacterized protein</fullName>
    </submittedName>
</protein>
<gene>
    <name evidence="2" type="ORF">GCM10023205_57740</name>
</gene>
<sequence length="110" mass="11678">MRIAAHSGGCAFPSTTRVDPLSPFPRVIFRLSVGGALVALRAHQQSRGRVPDTDPGAEGATPPRNLSGTRTAWPWALWKAVPFGFRRFSGGVRPGLTDGENPFRVSAAPG</sequence>
<proteinExistence type="predicted"/>
<feature type="region of interest" description="Disordered" evidence="1">
    <location>
        <begin position="43"/>
        <end position="68"/>
    </location>
</feature>
<reference evidence="3" key="1">
    <citation type="journal article" date="2019" name="Int. J. Syst. Evol. Microbiol.">
        <title>The Global Catalogue of Microorganisms (GCM) 10K type strain sequencing project: providing services to taxonomists for standard genome sequencing and annotation.</title>
        <authorList>
            <consortium name="The Broad Institute Genomics Platform"/>
            <consortium name="The Broad Institute Genome Sequencing Center for Infectious Disease"/>
            <person name="Wu L."/>
            <person name="Ma J."/>
        </authorList>
    </citation>
    <scope>NUCLEOTIDE SEQUENCE [LARGE SCALE GENOMIC DNA]</scope>
    <source>
        <strain evidence="3">JCM 17986</strain>
    </source>
</reference>
<comment type="caution">
    <text evidence="2">The sequence shown here is derived from an EMBL/GenBank/DDBJ whole genome shotgun (WGS) entry which is preliminary data.</text>
</comment>